<dbReference type="PANTHER" id="PTHR47706:SF4">
    <property type="entry name" value="NMRA-LIKE DOMAIN-CONTAINING PROTEIN"/>
    <property type="match status" value="1"/>
</dbReference>
<keyword evidence="3" id="KW-0560">Oxidoreductase</keyword>
<sequence>MGYIRPSRQPHLPQQKIFSLKFTIFQSSSENTMVQIAVASASNVGMQVIEALLARKKHQIIVLYRSEIPAGSIQHPDLTYVKVNFQDKKQLTDALRGVHTMLSFIIAHKDPGSVSQKNLIDAAIEAGVKRFAPSEWGCSNPEGIPWYAEKVVIRKYLEEVNKEKKVIEYSLFQCGHFADYLAFPHRTAKQLLPLNMHYDFHNCRAIVVEGREHIDSISLITVFDLANVVAEAIEYEGEWPVQGGVLGTTVTPAQILELGEKIRDRPFTVEKVTLEDLETGVVETSWVPLMTHPAIPTDKVLPYSKSALQRTLIGMSKGAFTVGDGWNKLLPSYRFIPLEGFLYTVWAGESRKALSSTD</sequence>
<comment type="similarity">
    <text evidence="1">Belongs to the NmrA-type oxidoreductase family. Isoflavone reductase subfamily.</text>
</comment>
<dbReference type="EMBL" id="OZ037951">
    <property type="protein sequence ID" value="CAL1715276.1"/>
    <property type="molecule type" value="Genomic_DNA"/>
</dbReference>
<reference evidence="6" key="1">
    <citation type="submission" date="2024-04" db="EMBL/GenBank/DDBJ databases">
        <authorList>
            <person name="Shaw F."/>
            <person name="Minotto A."/>
        </authorList>
    </citation>
    <scope>NUCLEOTIDE SEQUENCE [LARGE SCALE GENOMIC DNA]</scope>
</reference>
<keyword evidence="6" id="KW-1185">Reference proteome</keyword>
<dbReference type="Proteomes" id="UP001497453">
    <property type="component" value="Chromosome 8"/>
</dbReference>
<proteinExistence type="inferred from homology"/>
<organism evidence="5 6">
    <name type="scientific">Somion occarium</name>
    <dbReference type="NCBI Taxonomy" id="3059160"/>
    <lineage>
        <taxon>Eukaryota</taxon>
        <taxon>Fungi</taxon>
        <taxon>Dikarya</taxon>
        <taxon>Basidiomycota</taxon>
        <taxon>Agaricomycotina</taxon>
        <taxon>Agaricomycetes</taxon>
        <taxon>Polyporales</taxon>
        <taxon>Cerrenaceae</taxon>
        <taxon>Somion</taxon>
    </lineage>
</organism>
<dbReference type="InterPro" id="IPR008030">
    <property type="entry name" value="NmrA-like"/>
</dbReference>
<evidence type="ECO:0000256" key="3">
    <source>
        <dbReference type="ARBA" id="ARBA00023002"/>
    </source>
</evidence>
<name>A0ABP1E5E2_9APHY</name>
<dbReference type="Pfam" id="PF05368">
    <property type="entry name" value="NmrA"/>
    <property type="match status" value="1"/>
</dbReference>
<gene>
    <name evidence="5" type="ORF">GFSPODELE1_LOCUS10146</name>
</gene>
<accession>A0ABP1E5E2</accession>
<dbReference type="InterPro" id="IPR051609">
    <property type="entry name" value="NmrA/Isoflavone_reductase-like"/>
</dbReference>
<feature type="domain" description="NmrA-like" evidence="4">
    <location>
        <begin position="43"/>
        <end position="279"/>
    </location>
</feature>
<dbReference type="InterPro" id="IPR036291">
    <property type="entry name" value="NAD(P)-bd_dom_sf"/>
</dbReference>
<evidence type="ECO:0000313" key="6">
    <source>
        <dbReference type="Proteomes" id="UP001497453"/>
    </source>
</evidence>
<protein>
    <recommendedName>
        <fullName evidence="4">NmrA-like domain-containing protein</fullName>
    </recommendedName>
</protein>
<evidence type="ECO:0000313" key="5">
    <source>
        <dbReference type="EMBL" id="CAL1715276.1"/>
    </source>
</evidence>
<evidence type="ECO:0000256" key="2">
    <source>
        <dbReference type="ARBA" id="ARBA00022857"/>
    </source>
</evidence>
<evidence type="ECO:0000256" key="1">
    <source>
        <dbReference type="ARBA" id="ARBA00005725"/>
    </source>
</evidence>
<dbReference type="SUPFAM" id="SSF51735">
    <property type="entry name" value="NAD(P)-binding Rossmann-fold domains"/>
    <property type="match status" value="1"/>
</dbReference>
<keyword evidence="2" id="KW-0521">NADP</keyword>
<evidence type="ECO:0000259" key="4">
    <source>
        <dbReference type="Pfam" id="PF05368"/>
    </source>
</evidence>
<dbReference type="Gene3D" id="3.40.50.720">
    <property type="entry name" value="NAD(P)-binding Rossmann-like Domain"/>
    <property type="match status" value="1"/>
</dbReference>
<dbReference type="PANTHER" id="PTHR47706">
    <property type="entry name" value="NMRA-LIKE FAMILY PROTEIN"/>
    <property type="match status" value="1"/>
</dbReference>